<keyword evidence="6" id="KW-0539">Nucleus</keyword>
<evidence type="ECO:0000256" key="2">
    <source>
        <dbReference type="ARBA" id="ARBA00022553"/>
    </source>
</evidence>
<accession>A0A8H4L014</accession>
<dbReference type="EMBL" id="JAADYS010002223">
    <property type="protein sequence ID" value="KAF4459215.1"/>
    <property type="molecule type" value="Genomic_DNA"/>
</dbReference>
<dbReference type="PANTHER" id="PTHR15528:SF11">
    <property type="entry name" value="FI18188P1"/>
    <property type="match status" value="1"/>
</dbReference>
<evidence type="ECO:0000313" key="8">
    <source>
        <dbReference type="Proteomes" id="UP000554235"/>
    </source>
</evidence>
<protein>
    <submittedName>
        <fullName evidence="7">WD domain-containing</fullName>
    </submittedName>
</protein>
<comment type="caution">
    <text evidence="7">The sequence shown here is derived from an EMBL/GenBank/DDBJ whole genome shotgun (WGS) entry which is preliminary data.</text>
</comment>
<evidence type="ECO:0000256" key="3">
    <source>
        <dbReference type="ARBA" id="ARBA00022884"/>
    </source>
</evidence>
<comment type="subcellular location">
    <subcellularLocation>
        <location evidence="1">Nucleus</location>
    </subcellularLocation>
</comment>
<evidence type="ECO:0000313" key="7">
    <source>
        <dbReference type="EMBL" id="KAF4459215.1"/>
    </source>
</evidence>
<keyword evidence="4" id="KW-0805">Transcription regulation</keyword>
<dbReference type="SMART" id="SM00320">
    <property type="entry name" value="WD40"/>
    <property type="match status" value="5"/>
</dbReference>
<sequence>MTSPKDLSTLVPCSATVYKFLYAQRHSILCSEHGSLVIERRFDGHKEDVKLLVADNTSDEGRLVVSYDASQTAIVWDSATGGDVMQFASFEEITAAAWVRDGKVAVGNTGGSITLVDPMTSDTIFSRTLEKETITALSSSADSKTFAIGYESGTVIVATLQPKFTVSHTLTTSTVPSPISALSWHISTRSAMLAVQARGGDLRVWNVPHTQGPDNHAAVIRTLNKAENSDVGPYWMAWSKNGCIVQYSGSETLLWDVKAKQVTWVSVPTLEYVRGLAFYRPGAALFTLGPNHTVQQFDLGSPPTMVVNVEHAEGLLPPPSMADAGPVALDGDISE</sequence>
<dbReference type="GO" id="GO:0003712">
    <property type="term" value="F:transcription coregulator activity"/>
    <property type="evidence" value="ECO:0007669"/>
    <property type="project" value="InterPro"/>
</dbReference>
<dbReference type="GO" id="GO:0005634">
    <property type="term" value="C:nucleus"/>
    <property type="evidence" value="ECO:0007669"/>
    <property type="project" value="UniProtKB-SubCell"/>
</dbReference>
<dbReference type="AlphaFoldDB" id="A0A8H4L014"/>
<evidence type="ECO:0000256" key="4">
    <source>
        <dbReference type="ARBA" id="ARBA00023015"/>
    </source>
</evidence>
<dbReference type="Gene3D" id="2.130.10.10">
    <property type="entry name" value="YVTN repeat-like/Quinoprotein amine dehydrogenase"/>
    <property type="match status" value="2"/>
</dbReference>
<dbReference type="GO" id="GO:0003723">
    <property type="term" value="F:RNA binding"/>
    <property type="evidence" value="ECO:0007669"/>
    <property type="project" value="UniProtKB-KW"/>
</dbReference>
<dbReference type="Proteomes" id="UP000554235">
    <property type="component" value="Unassembled WGS sequence"/>
</dbReference>
<proteinExistence type="predicted"/>
<evidence type="ECO:0000256" key="5">
    <source>
        <dbReference type="ARBA" id="ARBA00023163"/>
    </source>
</evidence>
<reference evidence="7 8" key="1">
    <citation type="submission" date="2020-01" db="EMBL/GenBank/DDBJ databases">
        <title>Identification and distribution of gene clusters putatively required for synthesis of sphingolipid metabolism inhibitors in phylogenetically diverse species of the filamentous fungus Fusarium.</title>
        <authorList>
            <person name="Kim H.-S."/>
            <person name="Busman M."/>
            <person name="Brown D.W."/>
            <person name="Divon H."/>
            <person name="Uhlig S."/>
            <person name="Proctor R.H."/>
        </authorList>
    </citation>
    <scope>NUCLEOTIDE SEQUENCE [LARGE SCALE GENOMIC DNA]</scope>
    <source>
        <strain evidence="7 8">NRRL 20459</strain>
    </source>
</reference>
<dbReference type="InterPro" id="IPR015943">
    <property type="entry name" value="WD40/YVTN_repeat-like_dom_sf"/>
</dbReference>
<organism evidence="7 8">
    <name type="scientific">Fusarium albosuccineum</name>
    <dbReference type="NCBI Taxonomy" id="1237068"/>
    <lineage>
        <taxon>Eukaryota</taxon>
        <taxon>Fungi</taxon>
        <taxon>Dikarya</taxon>
        <taxon>Ascomycota</taxon>
        <taxon>Pezizomycotina</taxon>
        <taxon>Sordariomycetes</taxon>
        <taxon>Hypocreomycetidae</taxon>
        <taxon>Hypocreales</taxon>
        <taxon>Nectriaceae</taxon>
        <taxon>Fusarium</taxon>
        <taxon>Fusarium decemcellulare species complex</taxon>
    </lineage>
</organism>
<keyword evidence="8" id="KW-1185">Reference proteome</keyword>
<dbReference type="PANTHER" id="PTHR15528">
    <property type="entry name" value="PEROXISOME PROLIFERATOR ACTIVATED RECEPTOR GAMMA COACTIVATOR 1 PGC-1 -RELATED"/>
    <property type="match status" value="1"/>
</dbReference>
<keyword evidence="2" id="KW-0597">Phosphoprotein</keyword>
<evidence type="ECO:0000256" key="6">
    <source>
        <dbReference type="ARBA" id="ARBA00023242"/>
    </source>
</evidence>
<evidence type="ECO:0000256" key="1">
    <source>
        <dbReference type="ARBA" id="ARBA00004123"/>
    </source>
</evidence>
<keyword evidence="5" id="KW-0804">Transcription</keyword>
<name>A0A8H4L014_9HYPO</name>
<dbReference type="InterPro" id="IPR001680">
    <property type="entry name" value="WD40_rpt"/>
</dbReference>
<gene>
    <name evidence="7" type="ORF">FALBO_14027</name>
</gene>
<dbReference type="InterPro" id="IPR036322">
    <property type="entry name" value="WD40_repeat_dom_sf"/>
</dbReference>
<dbReference type="GO" id="GO:0045944">
    <property type="term" value="P:positive regulation of transcription by RNA polymerase II"/>
    <property type="evidence" value="ECO:0007669"/>
    <property type="project" value="TreeGrafter"/>
</dbReference>
<dbReference type="InterPro" id="IPR034605">
    <property type="entry name" value="PGC-1"/>
</dbReference>
<keyword evidence="3" id="KW-0694">RNA-binding</keyword>
<dbReference type="SUPFAM" id="SSF50978">
    <property type="entry name" value="WD40 repeat-like"/>
    <property type="match status" value="1"/>
</dbReference>
<dbReference type="OrthoDB" id="7326421at2759"/>